<keyword evidence="12" id="KW-0449">Lipoprotein</keyword>
<keyword evidence="13" id="KW-1185">Reference proteome</keyword>
<feature type="transmembrane region" description="Helical" evidence="9">
    <location>
        <begin position="12"/>
        <end position="32"/>
    </location>
</feature>
<evidence type="ECO:0000256" key="2">
    <source>
        <dbReference type="ARBA" id="ARBA00022475"/>
    </source>
</evidence>
<dbReference type="PANTHER" id="PTHR33695">
    <property type="entry name" value="LIPOPROTEIN SIGNAL PEPTIDASE"/>
    <property type="match status" value="1"/>
</dbReference>
<evidence type="ECO:0000313" key="12">
    <source>
        <dbReference type="EMBL" id="GHC79980.1"/>
    </source>
</evidence>
<comment type="caution">
    <text evidence="12">The sequence shown here is derived from an EMBL/GenBank/DDBJ whole genome shotgun (WGS) entry which is preliminary data.</text>
</comment>
<keyword evidence="5 9" id="KW-0064">Aspartyl protease</keyword>
<name>A0A8J3DT54_9HYPH</name>
<dbReference type="UniPathway" id="UPA00665"/>
<protein>
    <recommendedName>
        <fullName evidence="9">Lipoprotein signal peptidase</fullName>
        <ecNumber evidence="9">3.4.23.36</ecNumber>
    </recommendedName>
    <alternativeName>
        <fullName evidence="9">Prolipoprotein signal peptidase</fullName>
    </alternativeName>
    <alternativeName>
        <fullName evidence="9">Signal peptidase II</fullName>
        <shortName evidence="9">SPase II</shortName>
    </alternativeName>
</protein>
<gene>
    <name evidence="9 12" type="primary">lspA</name>
    <name evidence="12" type="ORF">GCM10010136_32770</name>
</gene>
<dbReference type="RefSeq" id="WP_189492715.1">
    <property type="nucleotide sequence ID" value="NZ_BMZO01000012.1"/>
</dbReference>
<keyword evidence="8 9" id="KW-0472">Membrane</keyword>
<feature type="transmembrane region" description="Helical" evidence="9">
    <location>
        <begin position="71"/>
        <end position="87"/>
    </location>
</feature>
<dbReference type="EC" id="3.4.23.36" evidence="9"/>
<dbReference type="Proteomes" id="UP000641137">
    <property type="component" value="Unassembled WGS sequence"/>
</dbReference>
<dbReference type="Pfam" id="PF01252">
    <property type="entry name" value="Peptidase_A8"/>
    <property type="match status" value="1"/>
</dbReference>
<evidence type="ECO:0000256" key="4">
    <source>
        <dbReference type="ARBA" id="ARBA00022692"/>
    </source>
</evidence>
<feature type="transmembrane region" description="Helical" evidence="9">
    <location>
        <begin position="133"/>
        <end position="156"/>
    </location>
</feature>
<keyword evidence="2 9" id="KW-1003">Cell membrane</keyword>
<evidence type="ECO:0000256" key="6">
    <source>
        <dbReference type="ARBA" id="ARBA00022801"/>
    </source>
</evidence>
<keyword evidence="7 9" id="KW-1133">Transmembrane helix</keyword>
<feature type="transmembrane region" description="Helical" evidence="9">
    <location>
        <begin position="99"/>
        <end position="121"/>
    </location>
</feature>
<evidence type="ECO:0000256" key="3">
    <source>
        <dbReference type="ARBA" id="ARBA00022670"/>
    </source>
</evidence>
<dbReference type="GO" id="GO:0006508">
    <property type="term" value="P:proteolysis"/>
    <property type="evidence" value="ECO:0007669"/>
    <property type="project" value="UniProtKB-KW"/>
</dbReference>
<feature type="active site" evidence="9">
    <location>
        <position position="140"/>
    </location>
</feature>
<comment type="pathway">
    <text evidence="9">Protein modification; lipoprotein biosynthesis (signal peptide cleavage).</text>
</comment>
<comment type="subcellular location">
    <subcellularLocation>
        <location evidence="9">Cell membrane</location>
        <topology evidence="9">Multi-pass membrane protein</topology>
    </subcellularLocation>
</comment>
<accession>A0A8J3DT54</accession>
<comment type="function">
    <text evidence="9 10">This protein specifically catalyzes the removal of signal peptides from prolipoproteins.</text>
</comment>
<comment type="similarity">
    <text evidence="1 9 11">Belongs to the peptidase A8 family.</text>
</comment>
<reference evidence="12" key="1">
    <citation type="journal article" date="2014" name="Int. J. Syst. Evol. Microbiol.">
        <title>Complete genome sequence of Corynebacterium casei LMG S-19264T (=DSM 44701T), isolated from a smear-ripened cheese.</title>
        <authorList>
            <consortium name="US DOE Joint Genome Institute (JGI-PGF)"/>
            <person name="Walter F."/>
            <person name="Albersmeier A."/>
            <person name="Kalinowski J."/>
            <person name="Ruckert C."/>
        </authorList>
    </citation>
    <scope>NUCLEOTIDE SEQUENCE</scope>
    <source>
        <strain evidence="12">KCTC 42097</strain>
    </source>
</reference>
<evidence type="ECO:0000256" key="8">
    <source>
        <dbReference type="ARBA" id="ARBA00023136"/>
    </source>
</evidence>
<evidence type="ECO:0000313" key="13">
    <source>
        <dbReference type="Proteomes" id="UP000641137"/>
    </source>
</evidence>
<evidence type="ECO:0000256" key="11">
    <source>
        <dbReference type="RuleBase" id="RU004181"/>
    </source>
</evidence>
<dbReference type="InterPro" id="IPR001872">
    <property type="entry name" value="Peptidase_A8"/>
</dbReference>
<evidence type="ECO:0000256" key="10">
    <source>
        <dbReference type="RuleBase" id="RU000594"/>
    </source>
</evidence>
<dbReference type="HAMAP" id="MF_00161">
    <property type="entry name" value="LspA"/>
    <property type="match status" value="1"/>
</dbReference>
<keyword evidence="6 9" id="KW-0378">Hydrolase</keyword>
<dbReference type="PRINTS" id="PR00781">
    <property type="entry name" value="LIPOSIGPTASE"/>
</dbReference>
<reference evidence="12" key="2">
    <citation type="submission" date="2020-09" db="EMBL/GenBank/DDBJ databases">
        <authorList>
            <person name="Sun Q."/>
            <person name="Kim S."/>
        </authorList>
    </citation>
    <scope>NUCLEOTIDE SEQUENCE</scope>
    <source>
        <strain evidence="12">KCTC 42097</strain>
    </source>
</reference>
<organism evidence="12 13">
    <name type="scientific">Limoniibacter endophyticus</name>
    <dbReference type="NCBI Taxonomy" id="1565040"/>
    <lineage>
        <taxon>Bacteria</taxon>
        <taxon>Pseudomonadati</taxon>
        <taxon>Pseudomonadota</taxon>
        <taxon>Alphaproteobacteria</taxon>
        <taxon>Hyphomicrobiales</taxon>
        <taxon>Bartonellaceae</taxon>
        <taxon>Limoniibacter</taxon>
    </lineage>
</organism>
<evidence type="ECO:0000256" key="1">
    <source>
        <dbReference type="ARBA" id="ARBA00006139"/>
    </source>
</evidence>
<dbReference type="PROSITE" id="PS00855">
    <property type="entry name" value="SPASE_II"/>
    <property type="match status" value="1"/>
</dbReference>
<evidence type="ECO:0000256" key="9">
    <source>
        <dbReference type="HAMAP-Rule" id="MF_00161"/>
    </source>
</evidence>
<dbReference type="NCBIfam" id="TIGR00077">
    <property type="entry name" value="lspA"/>
    <property type="match status" value="1"/>
</dbReference>
<dbReference type="GO" id="GO:0005886">
    <property type="term" value="C:plasma membrane"/>
    <property type="evidence" value="ECO:0007669"/>
    <property type="project" value="UniProtKB-SubCell"/>
</dbReference>
<evidence type="ECO:0000256" key="5">
    <source>
        <dbReference type="ARBA" id="ARBA00022750"/>
    </source>
</evidence>
<dbReference type="GO" id="GO:0004190">
    <property type="term" value="F:aspartic-type endopeptidase activity"/>
    <property type="evidence" value="ECO:0007669"/>
    <property type="project" value="UniProtKB-UniRule"/>
</dbReference>
<keyword evidence="4 9" id="KW-0812">Transmembrane</keyword>
<dbReference type="PANTHER" id="PTHR33695:SF1">
    <property type="entry name" value="LIPOPROTEIN SIGNAL PEPTIDASE"/>
    <property type="match status" value="1"/>
</dbReference>
<sequence>MPEAKTGIRAWLWLLFTVVATVAVDQWLKMLVTMHMELYQQIDLLPFFALYRTFNTGVAFSMLSFIDDRGLVLLSLVVIAFVLYLFYKSDPRQKIARLGFALVVGGAVGNVIDRALLGHVVDYFLFHTPGWSFAVFNLADAFISVGAALIVLDELLQLRRNKKADR</sequence>
<feature type="active site" evidence="9">
    <location>
        <position position="122"/>
    </location>
</feature>
<feature type="transmembrane region" description="Helical" evidence="9">
    <location>
        <begin position="44"/>
        <end position="65"/>
    </location>
</feature>
<dbReference type="EMBL" id="BMZO01000012">
    <property type="protein sequence ID" value="GHC79980.1"/>
    <property type="molecule type" value="Genomic_DNA"/>
</dbReference>
<evidence type="ECO:0000256" key="7">
    <source>
        <dbReference type="ARBA" id="ARBA00022989"/>
    </source>
</evidence>
<proteinExistence type="inferred from homology"/>
<comment type="catalytic activity">
    <reaction evidence="9 10">
        <text>Release of signal peptides from bacterial membrane prolipoproteins. Hydrolyzes -Xaa-Yaa-Zaa-|-(S,diacylglyceryl)Cys-, in which Xaa is hydrophobic (preferably Leu), and Yaa (Ala or Ser) and Zaa (Gly or Ala) have small, neutral side chains.</text>
        <dbReference type="EC" id="3.4.23.36"/>
    </reaction>
</comment>
<keyword evidence="3 9" id="KW-0645">Protease</keyword>
<dbReference type="AlphaFoldDB" id="A0A8J3DT54"/>